<dbReference type="Gene3D" id="2.60.120.10">
    <property type="entry name" value="Jelly Rolls"/>
    <property type="match status" value="1"/>
</dbReference>
<organism evidence="2 3">
    <name type="scientific">Zhouia amylolytica AD3</name>
    <dbReference type="NCBI Taxonomy" id="1286632"/>
    <lineage>
        <taxon>Bacteria</taxon>
        <taxon>Pseudomonadati</taxon>
        <taxon>Bacteroidota</taxon>
        <taxon>Flavobacteriia</taxon>
        <taxon>Flavobacteriales</taxon>
        <taxon>Flavobacteriaceae</taxon>
        <taxon>Zhouia</taxon>
    </lineage>
</organism>
<accession>W2UN77</accession>
<dbReference type="InterPro" id="IPR014710">
    <property type="entry name" value="RmlC-like_jellyroll"/>
</dbReference>
<dbReference type="AlphaFoldDB" id="W2UN77"/>
<dbReference type="eggNOG" id="COG1917">
    <property type="taxonomic scope" value="Bacteria"/>
</dbReference>
<proteinExistence type="predicted"/>
<comment type="caution">
    <text evidence="2">The sequence shown here is derived from an EMBL/GenBank/DDBJ whole genome shotgun (WGS) entry which is preliminary data.</text>
</comment>
<gene>
    <name evidence="2" type="ORF">P278_27050</name>
</gene>
<dbReference type="Proteomes" id="UP000018850">
    <property type="component" value="Unassembled WGS sequence"/>
</dbReference>
<evidence type="ECO:0000259" key="1">
    <source>
        <dbReference type="Pfam" id="PF07883"/>
    </source>
</evidence>
<dbReference type="PROSITE" id="PS51257">
    <property type="entry name" value="PROKAR_LIPOPROTEIN"/>
    <property type="match status" value="1"/>
</dbReference>
<dbReference type="InterPro" id="IPR013096">
    <property type="entry name" value="Cupin_2"/>
</dbReference>
<dbReference type="RefSeq" id="WP_051413560.1">
    <property type="nucleotide sequence ID" value="NZ_AYXY01000023.1"/>
</dbReference>
<sequence>MKLTTITGLALLVIGMAACNDKTKSPDTDKEPIAKAEPITELKIESLLRDSLALQPNLEVIVSYVEVPPNMALEKHYHPGEEFAYLIEGSGEFWLDGESIVITKPGEASKVPLKRMHSFKALDNGAKFIVFRIHEKGAPERIMANEAN</sequence>
<name>W2UN77_9FLAO</name>
<protein>
    <recommendedName>
        <fullName evidence="1">Cupin type-2 domain-containing protein</fullName>
    </recommendedName>
</protein>
<reference evidence="2 3" key="2">
    <citation type="journal article" date="2016" name="Genome Announc.">
        <title>Draft Genome Sequence of Zhouia amylolytica AD3, Isolated from Tidal Flat Sediment.</title>
        <authorList>
            <person name="Jia B."/>
            <person name="Jin H.M."/>
            <person name="Lee H.J."/>
            <person name="Jeon C.O."/>
        </authorList>
    </citation>
    <scope>NUCLEOTIDE SEQUENCE [LARGE SCALE GENOMIC DNA]</scope>
    <source>
        <strain evidence="2 3">AD3</strain>
    </source>
</reference>
<feature type="domain" description="Cupin type-2" evidence="1">
    <location>
        <begin position="64"/>
        <end position="124"/>
    </location>
</feature>
<dbReference type="STRING" id="376730.SAMN04487906_1495"/>
<dbReference type="EMBL" id="AYXY01000023">
    <property type="protein sequence ID" value="ETN94762.1"/>
    <property type="molecule type" value="Genomic_DNA"/>
</dbReference>
<dbReference type="SUPFAM" id="SSF51182">
    <property type="entry name" value="RmlC-like cupins"/>
    <property type="match status" value="1"/>
</dbReference>
<reference evidence="3" key="1">
    <citation type="submission" date="2013-11" db="EMBL/GenBank/DDBJ databases">
        <title>Draft genome sequence from a member of Zhouia, isolated tidal flat.</title>
        <authorList>
            <person name="Jin H."/>
            <person name="Jeon C.O."/>
        </authorList>
    </citation>
    <scope>NUCLEOTIDE SEQUENCE [LARGE SCALE GENOMIC DNA]</scope>
    <source>
        <strain evidence="3">AD3</strain>
    </source>
</reference>
<dbReference type="InterPro" id="IPR011051">
    <property type="entry name" value="RmlC_Cupin_sf"/>
</dbReference>
<evidence type="ECO:0000313" key="2">
    <source>
        <dbReference type="EMBL" id="ETN94762.1"/>
    </source>
</evidence>
<dbReference type="Pfam" id="PF07883">
    <property type="entry name" value="Cupin_2"/>
    <property type="match status" value="1"/>
</dbReference>
<evidence type="ECO:0000313" key="3">
    <source>
        <dbReference type="Proteomes" id="UP000018850"/>
    </source>
</evidence>
<keyword evidence="3" id="KW-1185">Reference proteome</keyword>